<feature type="transmembrane region" description="Helical" evidence="6">
    <location>
        <begin position="167"/>
        <end position="186"/>
    </location>
</feature>
<accession>C6HZ21</accession>
<dbReference type="Pfam" id="PF01027">
    <property type="entry name" value="Bax1-I"/>
    <property type="match status" value="1"/>
</dbReference>
<organism evidence="7 8">
    <name type="scientific">Leptospirillum ferrodiazotrophum</name>
    <dbReference type="NCBI Taxonomy" id="412449"/>
    <lineage>
        <taxon>Bacteria</taxon>
        <taxon>Pseudomonadati</taxon>
        <taxon>Nitrospirota</taxon>
        <taxon>Nitrospiria</taxon>
        <taxon>Nitrospirales</taxon>
        <taxon>Nitrospiraceae</taxon>
        <taxon>Leptospirillum</taxon>
    </lineage>
</organism>
<feature type="transmembrane region" description="Helical" evidence="6">
    <location>
        <begin position="82"/>
        <end position="104"/>
    </location>
</feature>
<dbReference type="Proteomes" id="UP000009374">
    <property type="component" value="Unassembled WGS sequence"/>
</dbReference>
<keyword evidence="8" id="KW-1185">Reference proteome</keyword>
<feature type="transmembrane region" description="Helical" evidence="6">
    <location>
        <begin position="27"/>
        <end position="46"/>
    </location>
</feature>
<name>C6HZ21_9BACT</name>
<evidence type="ECO:0000256" key="6">
    <source>
        <dbReference type="RuleBase" id="RU004379"/>
    </source>
</evidence>
<evidence type="ECO:0000256" key="1">
    <source>
        <dbReference type="ARBA" id="ARBA00004651"/>
    </source>
</evidence>
<evidence type="ECO:0000256" key="2">
    <source>
        <dbReference type="ARBA" id="ARBA00022475"/>
    </source>
</evidence>
<gene>
    <name evidence="7" type="ORF">UBAL3_94320064</name>
</gene>
<proteinExistence type="inferred from homology"/>
<dbReference type="GO" id="GO:0005886">
    <property type="term" value="C:plasma membrane"/>
    <property type="evidence" value="ECO:0007669"/>
    <property type="project" value="UniProtKB-SubCell"/>
</dbReference>
<evidence type="ECO:0000256" key="5">
    <source>
        <dbReference type="ARBA" id="ARBA00023136"/>
    </source>
</evidence>
<sequence length="229" mass="24609">MQPLLSNGPVVEGRRSAASLNRFMMKVYGLLSLMFLFSGIGAVWGMSSGLRVVGPHPILLAIAMFGTLFALMAVQKVPGVNVAVMSFFAALMGASLGPILFALLRSPGGAAILSDALFLTMAIFFGLTFYAIVSGKSFSFMGSFLFTGLIIVVILSIVQIFFHPPLFQAVVSGMAALLFSGLILFDTSRILESSEEELTPVMAVVSLYLDVFNLFVSLLRLLEIFKGEE</sequence>
<comment type="subcellular location">
    <subcellularLocation>
        <location evidence="1">Cell membrane</location>
        <topology evidence="1">Multi-pass membrane protein</topology>
    </subcellularLocation>
</comment>
<keyword evidence="2" id="KW-1003">Cell membrane</keyword>
<feature type="transmembrane region" description="Helical" evidence="6">
    <location>
        <begin position="110"/>
        <end position="133"/>
    </location>
</feature>
<dbReference type="CDD" id="cd10432">
    <property type="entry name" value="BI-1-like_bacterial"/>
    <property type="match status" value="1"/>
</dbReference>
<keyword evidence="5 6" id="KW-0472">Membrane</keyword>
<dbReference type="AlphaFoldDB" id="C6HZ21"/>
<evidence type="ECO:0000313" key="7">
    <source>
        <dbReference type="EMBL" id="EES52207.1"/>
    </source>
</evidence>
<evidence type="ECO:0000313" key="8">
    <source>
        <dbReference type="Proteomes" id="UP000009374"/>
    </source>
</evidence>
<dbReference type="InterPro" id="IPR006214">
    <property type="entry name" value="Bax_inhibitor_1-related"/>
</dbReference>
<keyword evidence="4 6" id="KW-1133">Transmembrane helix</keyword>
<evidence type="ECO:0000256" key="3">
    <source>
        <dbReference type="ARBA" id="ARBA00022692"/>
    </source>
</evidence>
<dbReference type="PANTHER" id="PTHR23291:SF115">
    <property type="entry name" value="MODULATOR OF FTSH PROTEASE YCCA"/>
    <property type="match status" value="1"/>
</dbReference>
<reference evidence="7 8" key="1">
    <citation type="journal article" date="2009" name="Appl. Environ. Microbiol.">
        <title>Community genomic and proteomic analyses of chemoautotrophic iron-oxidizing "Leptospirillum rubarum" (Group II) and "Leptospirillum ferrodiazotrophum" (Group III) bacteria in acid mine drainage biofilms.</title>
        <authorList>
            <person name="Goltsman D.S."/>
            <person name="Denef V.J."/>
            <person name="Singer S.W."/>
            <person name="VerBerkmoes N.C."/>
            <person name="Lefsrud M."/>
            <person name="Mueller R.S."/>
            <person name="Dick G.J."/>
            <person name="Sun C.L."/>
            <person name="Wheeler K.E."/>
            <person name="Zemla A."/>
            <person name="Baker B.J."/>
            <person name="Hauser L."/>
            <person name="Land M."/>
            <person name="Shah M.B."/>
            <person name="Thelen M.P."/>
            <person name="Hettich R.L."/>
            <person name="Banfield J.F."/>
        </authorList>
    </citation>
    <scope>NUCLEOTIDE SEQUENCE [LARGE SCALE GENOMIC DNA]</scope>
</reference>
<dbReference type="PANTHER" id="PTHR23291">
    <property type="entry name" value="BAX INHIBITOR-RELATED"/>
    <property type="match status" value="1"/>
</dbReference>
<evidence type="ECO:0000256" key="4">
    <source>
        <dbReference type="ARBA" id="ARBA00022989"/>
    </source>
</evidence>
<protein>
    <submittedName>
        <fullName evidence="7">Probable membrane protein</fullName>
    </submittedName>
</protein>
<dbReference type="EMBL" id="GG693879">
    <property type="protein sequence ID" value="EES52207.1"/>
    <property type="molecule type" value="Genomic_DNA"/>
</dbReference>
<feature type="transmembrane region" description="Helical" evidence="6">
    <location>
        <begin position="58"/>
        <end position="75"/>
    </location>
</feature>
<comment type="similarity">
    <text evidence="6">Belongs to the BI1 family.</text>
</comment>
<feature type="transmembrane region" description="Helical" evidence="6">
    <location>
        <begin position="140"/>
        <end position="161"/>
    </location>
</feature>
<keyword evidence="3 6" id="KW-0812">Transmembrane</keyword>